<dbReference type="InterPro" id="IPR003607">
    <property type="entry name" value="HD/PDEase_dom"/>
</dbReference>
<feature type="domain" description="HD" evidence="1">
    <location>
        <begin position="24"/>
        <end position="128"/>
    </location>
</feature>
<dbReference type="EMBL" id="JBAKAZ010000055">
    <property type="protein sequence ID" value="MEL0630430.1"/>
    <property type="molecule type" value="Genomic_DNA"/>
</dbReference>
<dbReference type="Gene3D" id="1.10.3210.50">
    <property type="match status" value="1"/>
</dbReference>
<dbReference type="PROSITE" id="PS51831">
    <property type="entry name" value="HD"/>
    <property type="match status" value="1"/>
</dbReference>
<dbReference type="SUPFAM" id="SSF109604">
    <property type="entry name" value="HD-domain/PDEase-like"/>
    <property type="match status" value="1"/>
</dbReference>
<dbReference type="SMART" id="SM00471">
    <property type="entry name" value="HDc"/>
    <property type="match status" value="1"/>
</dbReference>
<protein>
    <submittedName>
        <fullName evidence="2">HD domain-containing protein</fullName>
    </submittedName>
</protein>
<dbReference type="RefSeq" id="WP_341598558.1">
    <property type="nucleotide sequence ID" value="NZ_JBAKAZ010000055.1"/>
</dbReference>
<evidence type="ECO:0000313" key="2">
    <source>
        <dbReference type="EMBL" id="MEL0630430.1"/>
    </source>
</evidence>
<dbReference type="InterPro" id="IPR006674">
    <property type="entry name" value="HD_domain"/>
</dbReference>
<evidence type="ECO:0000313" key="3">
    <source>
        <dbReference type="Proteomes" id="UP001369082"/>
    </source>
</evidence>
<sequence>MFKQYQAQCEQFISENMKTDLAHDLLHVKRVVKLATLIAEDEQAELNVVLPAAWLHDCVSYPKNHPLRSQSSLHAADKAIVFLRSLDYPQQYLLAIHHAISAHSVSGEIQATSLEAKIVQDADRLDALGAIGVARCIQVSSQLQRPLYSEVDPFSDVRSLDDQQFTLDHFYKKLLRLKDAMNTRLGRSIATQRGQFIENYLQQLATEI</sequence>
<dbReference type="CDD" id="cd00077">
    <property type="entry name" value="HDc"/>
    <property type="match status" value="1"/>
</dbReference>
<dbReference type="PANTHER" id="PTHR33594">
    <property type="entry name" value="SUPERFAMILY HYDROLASE, PUTATIVE (AFU_ORTHOLOGUE AFUA_1G03035)-RELATED"/>
    <property type="match status" value="1"/>
</dbReference>
<proteinExistence type="predicted"/>
<gene>
    <name evidence="2" type="ORF">V6256_12510</name>
</gene>
<reference evidence="2 3" key="1">
    <citation type="submission" date="2024-02" db="EMBL/GenBank/DDBJ databases">
        <title>Bacteria isolated from the canopy kelp, Nereocystis luetkeana.</title>
        <authorList>
            <person name="Pfister C.A."/>
            <person name="Younker I.T."/>
            <person name="Light S.H."/>
        </authorList>
    </citation>
    <scope>NUCLEOTIDE SEQUENCE [LARGE SCALE GENOMIC DNA]</scope>
    <source>
        <strain evidence="2 3">TI.1.05</strain>
    </source>
</reference>
<dbReference type="PANTHER" id="PTHR33594:SF1">
    <property type="entry name" value="HD_PDEASE DOMAIN-CONTAINING PROTEIN"/>
    <property type="match status" value="1"/>
</dbReference>
<comment type="caution">
    <text evidence="2">The sequence shown here is derived from an EMBL/GenBank/DDBJ whole genome shotgun (WGS) entry which is preliminary data.</text>
</comment>
<evidence type="ECO:0000259" key="1">
    <source>
        <dbReference type="PROSITE" id="PS51831"/>
    </source>
</evidence>
<organism evidence="2 3">
    <name type="scientific">Psychromonas aquatilis</name>
    <dbReference type="NCBI Taxonomy" id="2005072"/>
    <lineage>
        <taxon>Bacteria</taxon>
        <taxon>Pseudomonadati</taxon>
        <taxon>Pseudomonadota</taxon>
        <taxon>Gammaproteobacteria</taxon>
        <taxon>Alteromonadales</taxon>
        <taxon>Psychromonadaceae</taxon>
        <taxon>Psychromonas</taxon>
    </lineage>
</organism>
<keyword evidence="3" id="KW-1185">Reference proteome</keyword>
<accession>A0ABU9GSX2</accession>
<name>A0ABU9GSX2_9GAMM</name>
<dbReference type="Pfam" id="PF01966">
    <property type="entry name" value="HD"/>
    <property type="match status" value="1"/>
</dbReference>
<dbReference type="Proteomes" id="UP001369082">
    <property type="component" value="Unassembled WGS sequence"/>
</dbReference>